<dbReference type="PANTHER" id="PTHR36800:SF1">
    <property type="entry name" value="POLYAMINE-MODULATED FACTOR 1-BINDING PROTEIN"/>
    <property type="match status" value="1"/>
</dbReference>
<evidence type="ECO:0000313" key="3">
    <source>
        <dbReference type="Proteomes" id="UP001157418"/>
    </source>
</evidence>
<keyword evidence="3" id="KW-1185">Reference proteome</keyword>
<reference evidence="2 3" key="1">
    <citation type="submission" date="2022-01" db="EMBL/GenBank/DDBJ databases">
        <authorList>
            <person name="Xiong W."/>
            <person name="Schranz E."/>
        </authorList>
    </citation>
    <scope>NUCLEOTIDE SEQUENCE [LARGE SCALE GENOMIC DNA]</scope>
</reference>
<dbReference type="EMBL" id="CAKMRJ010005745">
    <property type="protein sequence ID" value="CAH1451492.1"/>
    <property type="molecule type" value="Genomic_DNA"/>
</dbReference>
<evidence type="ECO:0000313" key="2">
    <source>
        <dbReference type="EMBL" id="CAH1451492.1"/>
    </source>
</evidence>
<dbReference type="Proteomes" id="UP001157418">
    <property type="component" value="Unassembled WGS sequence"/>
</dbReference>
<accession>A0AAU9PM56</accession>
<protein>
    <submittedName>
        <fullName evidence="2">Uncharacterized protein</fullName>
    </submittedName>
</protein>
<comment type="caution">
    <text evidence="2">The sequence shown here is derived from an EMBL/GenBank/DDBJ whole genome shotgun (WGS) entry which is preliminary data.</text>
</comment>
<dbReference type="PANTHER" id="PTHR36800">
    <property type="entry name" value="POLYAMINE-MODULATED FACTOR 1-BINDING PROTEIN"/>
    <property type="match status" value="1"/>
</dbReference>
<evidence type="ECO:0000256" key="1">
    <source>
        <dbReference type="SAM" id="MobiDB-lite"/>
    </source>
</evidence>
<sequence length="105" mass="11656">MASSSPPASPSGNRQLLPVSDGQSSLSNVVYELSQQVQAAMENMLKMITEIDESSSGIIEEIEKCKYSALERKRKRVTKHLKIKTSSFCQGALDHITSQYDFNKC</sequence>
<gene>
    <name evidence="2" type="ORF">LVIROSA_LOCUS36850</name>
</gene>
<proteinExistence type="predicted"/>
<feature type="region of interest" description="Disordered" evidence="1">
    <location>
        <begin position="1"/>
        <end position="21"/>
    </location>
</feature>
<name>A0AAU9PM56_9ASTR</name>
<organism evidence="2 3">
    <name type="scientific">Lactuca virosa</name>
    <dbReference type="NCBI Taxonomy" id="75947"/>
    <lineage>
        <taxon>Eukaryota</taxon>
        <taxon>Viridiplantae</taxon>
        <taxon>Streptophyta</taxon>
        <taxon>Embryophyta</taxon>
        <taxon>Tracheophyta</taxon>
        <taxon>Spermatophyta</taxon>
        <taxon>Magnoliopsida</taxon>
        <taxon>eudicotyledons</taxon>
        <taxon>Gunneridae</taxon>
        <taxon>Pentapetalae</taxon>
        <taxon>asterids</taxon>
        <taxon>campanulids</taxon>
        <taxon>Asterales</taxon>
        <taxon>Asteraceae</taxon>
        <taxon>Cichorioideae</taxon>
        <taxon>Cichorieae</taxon>
        <taxon>Lactucinae</taxon>
        <taxon>Lactuca</taxon>
    </lineage>
</organism>
<dbReference type="AlphaFoldDB" id="A0AAU9PM56"/>